<evidence type="ECO:0000313" key="4">
    <source>
        <dbReference type="Proteomes" id="UP000273655"/>
    </source>
</evidence>
<reference evidence="3 4" key="1">
    <citation type="submission" date="2018-12" db="EMBL/GenBank/DDBJ databases">
        <authorList>
            <consortium name="Pathogen Informatics"/>
        </authorList>
    </citation>
    <scope>NUCLEOTIDE SEQUENCE [LARGE SCALE GENOMIC DNA]</scope>
    <source>
        <strain evidence="3 4">NCTC8271</strain>
    </source>
</reference>
<gene>
    <name evidence="3" type="primary">rffM_1</name>
    <name evidence="3" type="ORF">NCTC8271_05796</name>
</gene>
<dbReference type="EMBL" id="LR134148">
    <property type="protein sequence ID" value="VEA44260.1"/>
    <property type="molecule type" value="Genomic_DNA"/>
</dbReference>
<evidence type="ECO:0000313" key="3">
    <source>
        <dbReference type="EMBL" id="VEA44260.1"/>
    </source>
</evidence>
<dbReference type="NCBIfam" id="TIGR00696">
    <property type="entry name" value="wecG_tagA_cpsF"/>
    <property type="match status" value="1"/>
</dbReference>
<dbReference type="InterPro" id="IPR004629">
    <property type="entry name" value="WecG_TagA_CpsF"/>
</dbReference>
<proteinExistence type="predicted"/>
<dbReference type="Pfam" id="PF03808">
    <property type="entry name" value="Glyco_tran_WecG"/>
    <property type="match status" value="1"/>
</dbReference>
<dbReference type="EC" id="2.4.1.187" evidence="3"/>
<name>A0A3S5DDX9_SALET</name>
<evidence type="ECO:0000256" key="2">
    <source>
        <dbReference type="ARBA" id="ARBA00022679"/>
    </source>
</evidence>
<evidence type="ECO:0000256" key="1">
    <source>
        <dbReference type="ARBA" id="ARBA00022676"/>
    </source>
</evidence>
<sequence>MRYIWGVGGTYDVFTGHVKRAPKIWQNLGLEWLYRLLSQPKRITRQMRLLRYPSLALYWRSLILPSDDLSSGLCLWRCSFTT</sequence>
<protein>
    <submittedName>
        <fullName evidence="3">UDP-N-acetyl-D-mannosaminuronic acid transferase</fullName>
        <ecNumber evidence="3">2.4.1.187</ecNumber>
    </submittedName>
</protein>
<dbReference type="Proteomes" id="UP000273655">
    <property type="component" value="Chromosome 1"/>
</dbReference>
<dbReference type="PANTHER" id="PTHR34136:SF1">
    <property type="entry name" value="UDP-N-ACETYL-D-MANNOSAMINURONIC ACID TRANSFERASE"/>
    <property type="match status" value="1"/>
</dbReference>
<organism evidence="3 4">
    <name type="scientific">Salmonella enterica I</name>
    <dbReference type="NCBI Taxonomy" id="59201"/>
    <lineage>
        <taxon>Bacteria</taxon>
        <taxon>Pseudomonadati</taxon>
        <taxon>Pseudomonadota</taxon>
        <taxon>Gammaproteobacteria</taxon>
        <taxon>Enterobacterales</taxon>
        <taxon>Enterobacteriaceae</taxon>
        <taxon>Salmonella</taxon>
    </lineage>
</organism>
<keyword evidence="2 3" id="KW-0808">Transferase</keyword>
<dbReference type="PANTHER" id="PTHR34136">
    <property type="match status" value="1"/>
</dbReference>
<keyword evidence="1 3" id="KW-0328">Glycosyltransferase</keyword>
<accession>A0A3S5DDX9</accession>
<dbReference type="AlphaFoldDB" id="A0A3S5DDX9"/>
<dbReference type="GO" id="GO:0047244">
    <property type="term" value="F:N-acetylglucosaminyldiphosphoundecaprenol N-acetyl-beta-D-mannosaminyltransferase activity"/>
    <property type="evidence" value="ECO:0007669"/>
    <property type="project" value="UniProtKB-EC"/>
</dbReference>